<evidence type="ECO:0000259" key="7">
    <source>
        <dbReference type="PROSITE" id="PS51900"/>
    </source>
</evidence>
<dbReference type="OrthoDB" id="144892at2157"/>
<name>A0A8T8LLM5_9EURY</name>
<dbReference type="Gene3D" id="1.10.443.10">
    <property type="entry name" value="Intergrase catalytic core"/>
    <property type="match status" value="1"/>
</dbReference>
<keyword evidence="3" id="KW-0233">DNA recombination</keyword>
<gene>
    <name evidence="8" type="ORF">J7656_14795</name>
</gene>
<evidence type="ECO:0000256" key="4">
    <source>
        <dbReference type="PROSITE-ProRule" id="PRU01248"/>
    </source>
</evidence>
<dbReference type="KEGG" id="hss:J7656_14795"/>
<dbReference type="GO" id="GO:0006310">
    <property type="term" value="P:DNA recombination"/>
    <property type="evidence" value="ECO:0007669"/>
    <property type="project" value="UniProtKB-KW"/>
</dbReference>
<dbReference type="CDD" id="cd00397">
    <property type="entry name" value="DNA_BRE_C"/>
    <property type="match status" value="1"/>
</dbReference>
<feature type="compositionally biased region" description="Basic and acidic residues" evidence="5">
    <location>
        <begin position="39"/>
        <end position="61"/>
    </location>
</feature>
<feature type="region of interest" description="Disordered" evidence="5">
    <location>
        <begin position="403"/>
        <end position="431"/>
    </location>
</feature>
<dbReference type="SUPFAM" id="SSF56349">
    <property type="entry name" value="DNA breaking-rejoining enzymes"/>
    <property type="match status" value="1"/>
</dbReference>
<evidence type="ECO:0000256" key="1">
    <source>
        <dbReference type="ARBA" id="ARBA00022908"/>
    </source>
</evidence>
<accession>A0A8T8LLM5</accession>
<dbReference type="InterPro" id="IPR002104">
    <property type="entry name" value="Integrase_catalytic"/>
</dbReference>
<keyword evidence="9" id="KW-1185">Reference proteome</keyword>
<organism evidence="8 9">
    <name type="scientific">Halorubrum ruber</name>
    <dbReference type="NCBI Taxonomy" id="2982524"/>
    <lineage>
        <taxon>Archaea</taxon>
        <taxon>Methanobacteriati</taxon>
        <taxon>Methanobacteriota</taxon>
        <taxon>Stenosarchaea group</taxon>
        <taxon>Halobacteria</taxon>
        <taxon>Halobacteriales</taxon>
        <taxon>Haloferacaceae</taxon>
        <taxon>Halorubrum</taxon>
    </lineage>
</organism>
<dbReference type="GO" id="GO:0003677">
    <property type="term" value="F:DNA binding"/>
    <property type="evidence" value="ECO:0007669"/>
    <property type="project" value="UniProtKB-UniRule"/>
</dbReference>
<proteinExistence type="predicted"/>
<dbReference type="EMBL" id="CP073695">
    <property type="protein sequence ID" value="QUO47795.1"/>
    <property type="molecule type" value="Genomic_DNA"/>
</dbReference>
<evidence type="ECO:0000313" key="8">
    <source>
        <dbReference type="EMBL" id="QUO47795.1"/>
    </source>
</evidence>
<dbReference type="InterPro" id="IPR050090">
    <property type="entry name" value="Tyrosine_recombinase_XerCD"/>
</dbReference>
<evidence type="ECO:0000256" key="3">
    <source>
        <dbReference type="ARBA" id="ARBA00023172"/>
    </source>
</evidence>
<dbReference type="GO" id="GO:0015074">
    <property type="term" value="P:DNA integration"/>
    <property type="evidence" value="ECO:0007669"/>
    <property type="project" value="UniProtKB-KW"/>
</dbReference>
<feature type="compositionally biased region" description="Basic and acidic residues" evidence="5">
    <location>
        <begin position="1"/>
        <end position="19"/>
    </location>
</feature>
<dbReference type="AlphaFoldDB" id="A0A8T8LLM5"/>
<dbReference type="Pfam" id="PF00589">
    <property type="entry name" value="Phage_integrase"/>
    <property type="match status" value="1"/>
</dbReference>
<protein>
    <submittedName>
        <fullName evidence="8">Tyrosine-type recombinase/integrase</fullName>
    </submittedName>
</protein>
<evidence type="ECO:0000313" key="9">
    <source>
        <dbReference type="Proteomes" id="UP000679341"/>
    </source>
</evidence>
<feature type="domain" description="Core-binding (CB)" evidence="7">
    <location>
        <begin position="42"/>
        <end position="145"/>
    </location>
</feature>
<dbReference type="GeneID" id="64828833"/>
<evidence type="ECO:0000256" key="2">
    <source>
        <dbReference type="ARBA" id="ARBA00023125"/>
    </source>
</evidence>
<dbReference type="InterPro" id="IPR044068">
    <property type="entry name" value="CB"/>
</dbReference>
<dbReference type="RefSeq" id="WP_211553709.1">
    <property type="nucleotide sequence ID" value="NZ_CP073695.1"/>
</dbReference>
<evidence type="ECO:0000259" key="6">
    <source>
        <dbReference type="PROSITE" id="PS51898"/>
    </source>
</evidence>
<sequence length="447" mass="49557">MAHRDDPRLRYEKERERLDLVTGDGSPGETDGPGTLRGDVSDRDAEAARDLLDALDPKDPGDVFQANGNGTETKEPKTLANYTSRLRLAATEVDGDLLDQTTDSINQLMADMADGTAKIAPKDGYSVGSVGQYQSALKAFYRYHAATDVNPEEIPVFAPEDTSVDDRDMFTVDEVQAMRDAIDSPRERCLFELLAFTGQRIRAIQTLRIKDIDLNDGVLYLNENVDGLKGAKGKRPLLGAEAYVRRWLDYHPTKEPEDYLITPQATGGGEPGGMLTQDTIRYHLRKVADKADVDKDVHPHIFRHYFTTIAKRDYDLDDAYIKHLRGDSPGSRVMETTYRHLSDEDAVEHAAAKFEGREPETDSPLTPEKCPTCGEIMDPNAKACSACGTVFTPDAKSVEDKIDADVKQSYAETDPDDSDQQGKISQLDNLLEDPEVKQALLEKIGDE</sequence>
<keyword evidence="2 4" id="KW-0238">DNA-binding</keyword>
<feature type="region of interest" description="Disordered" evidence="5">
    <location>
        <begin position="1"/>
        <end position="74"/>
    </location>
</feature>
<dbReference type="InterPro" id="IPR013762">
    <property type="entry name" value="Integrase-like_cat_sf"/>
</dbReference>
<dbReference type="InterPro" id="IPR011010">
    <property type="entry name" value="DNA_brk_join_enz"/>
</dbReference>
<evidence type="ECO:0000256" key="5">
    <source>
        <dbReference type="SAM" id="MobiDB-lite"/>
    </source>
</evidence>
<dbReference type="PANTHER" id="PTHR30349:SF41">
    <property type="entry name" value="INTEGRASE_RECOMBINASE PROTEIN MJ0367-RELATED"/>
    <property type="match status" value="1"/>
</dbReference>
<dbReference type="PROSITE" id="PS51898">
    <property type="entry name" value="TYR_RECOMBINASE"/>
    <property type="match status" value="1"/>
</dbReference>
<dbReference type="PANTHER" id="PTHR30349">
    <property type="entry name" value="PHAGE INTEGRASE-RELATED"/>
    <property type="match status" value="1"/>
</dbReference>
<keyword evidence="1" id="KW-0229">DNA integration</keyword>
<feature type="domain" description="Tyr recombinase" evidence="6">
    <location>
        <begin position="165"/>
        <end position="351"/>
    </location>
</feature>
<dbReference type="Proteomes" id="UP000679341">
    <property type="component" value="Chromosome"/>
</dbReference>
<dbReference type="PROSITE" id="PS51900">
    <property type="entry name" value="CB"/>
    <property type="match status" value="1"/>
</dbReference>
<reference evidence="8 9" key="1">
    <citation type="submission" date="2021-03" db="EMBL/GenBank/DDBJ databases">
        <title>Halorubrum sodomense MBLA0099, Whole genome shotgun sequencing.</title>
        <authorList>
            <person name="Seo M.-J."/>
            <person name="Cho E.-S."/>
            <person name="Hwang C.Y."/>
        </authorList>
    </citation>
    <scope>NUCLEOTIDE SEQUENCE [LARGE SCALE GENOMIC DNA]</scope>
    <source>
        <strain evidence="8 9">MBLA0099</strain>
    </source>
</reference>